<dbReference type="HOGENOM" id="CLU_2890108_0_0_1"/>
<dbReference type="EMBL" id="AGNK02006135">
    <property type="status" value="NOT_ANNOTATED_CDS"/>
    <property type="molecule type" value="Genomic_DNA"/>
</dbReference>
<name>K4AHS5_SETIT</name>
<dbReference type="AlphaFoldDB" id="K4AHS5"/>
<reference evidence="1" key="2">
    <citation type="submission" date="2018-08" db="UniProtKB">
        <authorList>
            <consortium name="EnsemblPlants"/>
        </authorList>
    </citation>
    <scope>IDENTIFICATION</scope>
    <source>
        <strain evidence="1">Yugu1</strain>
    </source>
</reference>
<dbReference type="InParanoid" id="K4AHS5"/>
<dbReference type="Proteomes" id="UP000004995">
    <property type="component" value="Unassembled WGS sequence"/>
</dbReference>
<accession>K4AHS5</accession>
<reference evidence="2" key="1">
    <citation type="journal article" date="2012" name="Nat. Biotechnol.">
        <title>Reference genome sequence of the model plant Setaria.</title>
        <authorList>
            <person name="Bennetzen J.L."/>
            <person name="Schmutz J."/>
            <person name="Wang H."/>
            <person name="Percifield R."/>
            <person name="Hawkins J."/>
            <person name="Pontaroli A.C."/>
            <person name="Estep M."/>
            <person name="Feng L."/>
            <person name="Vaughn J.N."/>
            <person name="Grimwood J."/>
            <person name="Jenkins J."/>
            <person name="Barry K."/>
            <person name="Lindquist E."/>
            <person name="Hellsten U."/>
            <person name="Deshpande S."/>
            <person name="Wang X."/>
            <person name="Wu X."/>
            <person name="Mitros T."/>
            <person name="Triplett J."/>
            <person name="Yang X."/>
            <person name="Ye C.Y."/>
            <person name="Mauro-Herrera M."/>
            <person name="Wang L."/>
            <person name="Li P."/>
            <person name="Sharma M."/>
            <person name="Sharma R."/>
            <person name="Ronald P.C."/>
            <person name="Panaud O."/>
            <person name="Kellogg E.A."/>
            <person name="Brutnell T.P."/>
            <person name="Doust A.N."/>
            <person name="Tuskan G.A."/>
            <person name="Rokhsar D."/>
            <person name="Devos K.M."/>
        </authorList>
    </citation>
    <scope>NUCLEOTIDE SEQUENCE [LARGE SCALE GENOMIC DNA]</scope>
    <source>
        <strain evidence="2">cv. Yugu1</strain>
    </source>
</reference>
<evidence type="ECO:0000313" key="1">
    <source>
        <dbReference type="EnsemblPlants" id="KQK92715"/>
    </source>
</evidence>
<protein>
    <submittedName>
        <fullName evidence="1">Uncharacterized protein</fullName>
    </submittedName>
</protein>
<proteinExistence type="predicted"/>
<dbReference type="Gramene" id="KQK92715">
    <property type="protein sequence ID" value="KQK92715"/>
    <property type="gene ID" value="SETIT_038432mg"/>
</dbReference>
<evidence type="ECO:0000313" key="2">
    <source>
        <dbReference type="Proteomes" id="UP000004995"/>
    </source>
</evidence>
<organism evidence="1 2">
    <name type="scientific">Setaria italica</name>
    <name type="common">Foxtail millet</name>
    <name type="synonym">Panicum italicum</name>
    <dbReference type="NCBI Taxonomy" id="4555"/>
    <lineage>
        <taxon>Eukaryota</taxon>
        <taxon>Viridiplantae</taxon>
        <taxon>Streptophyta</taxon>
        <taxon>Embryophyta</taxon>
        <taxon>Tracheophyta</taxon>
        <taxon>Spermatophyta</taxon>
        <taxon>Magnoliopsida</taxon>
        <taxon>Liliopsida</taxon>
        <taxon>Poales</taxon>
        <taxon>Poaceae</taxon>
        <taxon>PACMAD clade</taxon>
        <taxon>Panicoideae</taxon>
        <taxon>Panicodae</taxon>
        <taxon>Paniceae</taxon>
        <taxon>Cenchrinae</taxon>
        <taxon>Setaria</taxon>
    </lineage>
</organism>
<keyword evidence="2" id="KW-1185">Reference proteome</keyword>
<sequence length="63" mass="7333">MLWPSRLPRFLLDKISMQFKGKAGQLLSQLTKRRKKTQYGSKSDIRPKARSRSALYLPQLITV</sequence>
<dbReference type="EnsemblPlants" id="KQK92715">
    <property type="protein sequence ID" value="KQK92715"/>
    <property type="gene ID" value="SETIT_038432mg"/>
</dbReference>